<dbReference type="Proteomes" id="UP000003571">
    <property type="component" value="Unassembled WGS sequence"/>
</dbReference>
<dbReference type="EMBL" id="AGRW01000042">
    <property type="protein sequence ID" value="EIC02155.1"/>
    <property type="molecule type" value="Genomic_DNA"/>
</dbReference>
<dbReference type="AlphaFoldDB" id="H7EJN5"/>
<reference evidence="1 2" key="1">
    <citation type="submission" date="2011-09" db="EMBL/GenBank/DDBJ databases">
        <title>The draft genome of Treponema saccharophilum DSM 2985.</title>
        <authorList>
            <consortium name="US DOE Joint Genome Institute (JGI-PGF)"/>
            <person name="Lucas S."/>
            <person name="Copeland A."/>
            <person name="Lapidus A."/>
            <person name="Glavina del Rio T."/>
            <person name="Dalin E."/>
            <person name="Tice H."/>
            <person name="Bruce D."/>
            <person name="Goodwin L."/>
            <person name="Pitluck S."/>
            <person name="Peters L."/>
            <person name="Kyrpides N."/>
            <person name="Mavromatis K."/>
            <person name="Ivanova N."/>
            <person name="Markowitz V."/>
            <person name="Cheng J.-F."/>
            <person name="Hugenholtz P."/>
            <person name="Woyke T."/>
            <person name="Wu D."/>
            <person name="Gronow S."/>
            <person name="Wellnitz S."/>
            <person name="Brambilla E."/>
            <person name="Klenk H.-P."/>
            <person name="Eisen J.A."/>
        </authorList>
    </citation>
    <scope>NUCLEOTIDE SEQUENCE [LARGE SCALE GENOMIC DNA]</scope>
    <source>
        <strain evidence="1 2">DSM 2985</strain>
    </source>
</reference>
<accession>H7EJN5</accession>
<dbReference type="Gene3D" id="6.10.250.330">
    <property type="match status" value="1"/>
</dbReference>
<evidence type="ECO:0000313" key="1">
    <source>
        <dbReference type="EMBL" id="EIC02155.1"/>
    </source>
</evidence>
<organism evidence="1 2">
    <name type="scientific">Treponema saccharophilum DSM 2985</name>
    <dbReference type="NCBI Taxonomy" id="907348"/>
    <lineage>
        <taxon>Bacteria</taxon>
        <taxon>Pseudomonadati</taxon>
        <taxon>Spirochaetota</taxon>
        <taxon>Spirochaetia</taxon>
        <taxon>Spirochaetales</taxon>
        <taxon>Treponemataceae</taxon>
        <taxon>Treponema</taxon>
    </lineage>
</organism>
<name>H7EJN5_9SPIR</name>
<dbReference type="PATRIC" id="fig|907348.3.peg.1082"/>
<protein>
    <submittedName>
        <fullName evidence="1">Uncharacterized protein</fullName>
    </submittedName>
</protein>
<dbReference type="RefSeq" id="WP_002703512.1">
    <property type="nucleotide sequence ID" value="NZ_AGRW01000042.1"/>
</dbReference>
<gene>
    <name evidence="1" type="ORF">TresaDRAFT_2135</name>
</gene>
<sequence length="73" mass="8329">MTGVFTVRPSEITDDFVNMLKTFFKDRELVISTKDDDETDYLLSSKANKAALLQSIEDINRHSDLVSFKEADL</sequence>
<dbReference type="eggNOG" id="ENOG5032ZFF">
    <property type="taxonomic scope" value="Bacteria"/>
</dbReference>
<evidence type="ECO:0000313" key="2">
    <source>
        <dbReference type="Proteomes" id="UP000003571"/>
    </source>
</evidence>
<comment type="caution">
    <text evidence="1">The sequence shown here is derived from an EMBL/GenBank/DDBJ whole genome shotgun (WGS) entry which is preliminary data.</text>
</comment>
<proteinExistence type="predicted"/>
<keyword evidence="2" id="KW-1185">Reference proteome</keyword>